<dbReference type="RefSeq" id="WP_075870102.1">
    <property type="nucleotide sequence ID" value="NZ_CAMKXQ010000001.1"/>
</dbReference>
<dbReference type="InterPro" id="IPR004358">
    <property type="entry name" value="Sig_transdc_His_kin-like_C"/>
</dbReference>
<dbReference type="Gene3D" id="3.30.565.10">
    <property type="entry name" value="Histidine kinase-like ATPase, C-terminal domain"/>
    <property type="match status" value="1"/>
</dbReference>
<evidence type="ECO:0000256" key="3">
    <source>
        <dbReference type="ARBA" id="ARBA00012438"/>
    </source>
</evidence>
<keyword evidence="9" id="KW-0902">Two-component regulatory system</keyword>
<dbReference type="InterPro" id="IPR005467">
    <property type="entry name" value="His_kinase_dom"/>
</dbReference>
<dbReference type="SMART" id="SM00387">
    <property type="entry name" value="HATPase_c"/>
    <property type="match status" value="1"/>
</dbReference>
<dbReference type="SUPFAM" id="SSF47384">
    <property type="entry name" value="Homodimeric domain of signal transducing histidine kinase"/>
    <property type="match status" value="1"/>
</dbReference>
<evidence type="ECO:0000256" key="11">
    <source>
        <dbReference type="SAM" id="Coils"/>
    </source>
</evidence>
<dbReference type="Pfam" id="PF08447">
    <property type="entry name" value="PAS_3"/>
    <property type="match status" value="1"/>
</dbReference>
<accession>A0A1R0F897</accession>
<evidence type="ECO:0000256" key="1">
    <source>
        <dbReference type="ARBA" id="ARBA00000085"/>
    </source>
</evidence>
<feature type="transmembrane region" description="Helical" evidence="13">
    <location>
        <begin position="52"/>
        <end position="70"/>
    </location>
</feature>
<dbReference type="FunFam" id="1.10.287.130:FF:000038">
    <property type="entry name" value="Sensory transduction histidine kinase"/>
    <property type="match status" value="1"/>
</dbReference>
<dbReference type="SUPFAM" id="SSF55874">
    <property type="entry name" value="ATPase domain of HSP90 chaperone/DNA topoisomerase II/histidine kinase"/>
    <property type="match status" value="1"/>
</dbReference>
<keyword evidence="7 15" id="KW-0418">Kinase</keyword>
<feature type="coiled-coil region" evidence="11">
    <location>
        <begin position="509"/>
        <end position="553"/>
    </location>
</feature>
<dbReference type="InterPro" id="IPR036890">
    <property type="entry name" value="HATPase_C_sf"/>
</dbReference>
<dbReference type="GO" id="GO:0000155">
    <property type="term" value="F:phosphorelay sensor kinase activity"/>
    <property type="evidence" value="ECO:0007669"/>
    <property type="project" value="InterPro"/>
</dbReference>
<dbReference type="InterPro" id="IPR035965">
    <property type="entry name" value="PAS-like_dom_sf"/>
</dbReference>
<keyword evidence="13" id="KW-0812">Transmembrane</keyword>
<keyword evidence="16" id="KW-1185">Reference proteome</keyword>
<dbReference type="InterPro" id="IPR003661">
    <property type="entry name" value="HisK_dim/P_dom"/>
</dbReference>
<dbReference type="Proteomes" id="UP000187344">
    <property type="component" value="Unassembled WGS sequence"/>
</dbReference>
<dbReference type="SMART" id="SM00388">
    <property type="entry name" value="HisKA"/>
    <property type="match status" value="1"/>
</dbReference>
<feature type="region of interest" description="Disordered" evidence="12">
    <location>
        <begin position="1"/>
        <end position="28"/>
    </location>
</feature>
<dbReference type="PANTHER" id="PTHR43711">
    <property type="entry name" value="TWO-COMPONENT HISTIDINE KINASE"/>
    <property type="match status" value="1"/>
</dbReference>
<protein>
    <recommendedName>
        <fullName evidence="3">histidine kinase</fullName>
        <ecNumber evidence="3">2.7.13.3</ecNumber>
    </recommendedName>
</protein>
<gene>
    <name evidence="15" type="ORF">PEB0149_006280</name>
</gene>
<dbReference type="Pfam" id="PF02518">
    <property type="entry name" value="HATPase_c"/>
    <property type="match status" value="1"/>
</dbReference>
<name>A0A1R0F897_9HYPH</name>
<dbReference type="PANTHER" id="PTHR43711:SF26">
    <property type="entry name" value="SENSOR HISTIDINE KINASE RCSC"/>
    <property type="match status" value="1"/>
</dbReference>
<evidence type="ECO:0000259" key="14">
    <source>
        <dbReference type="PROSITE" id="PS50109"/>
    </source>
</evidence>
<dbReference type="GO" id="GO:0005524">
    <property type="term" value="F:ATP binding"/>
    <property type="evidence" value="ECO:0007669"/>
    <property type="project" value="UniProtKB-KW"/>
</dbReference>
<dbReference type="InterPro" id="IPR013655">
    <property type="entry name" value="PAS_fold_3"/>
</dbReference>
<dbReference type="PROSITE" id="PS50109">
    <property type="entry name" value="HIS_KIN"/>
    <property type="match status" value="1"/>
</dbReference>
<keyword evidence="6" id="KW-0547">Nucleotide-binding</keyword>
<dbReference type="Gene3D" id="1.10.287.130">
    <property type="match status" value="1"/>
</dbReference>
<evidence type="ECO:0000256" key="5">
    <source>
        <dbReference type="ARBA" id="ARBA00022679"/>
    </source>
</evidence>
<keyword evidence="4" id="KW-0597">Phosphoprotein</keyword>
<evidence type="ECO:0000313" key="16">
    <source>
        <dbReference type="Proteomes" id="UP000187344"/>
    </source>
</evidence>
<comment type="caution">
    <text evidence="15">The sequence shown here is derived from an EMBL/GenBank/DDBJ whole genome shotgun (WGS) entry which is preliminary data.</text>
</comment>
<keyword evidence="11" id="KW-0175">Coiled coil</keyword>
<evidence type="ECO:0000256" key="8">
    <source>
        <dbReference type="ARBA" id="ARBA00022840"/>
    </source>
</evidence>
<dbReference type="Pfam" id="PF12860">
    <property type="entry name" value="PAS_7"/>
    <property type="match status" value="1"/>
</dbReference>
<dbReference type="EMBL" id="LXYT01000002">
    <property type="protein sequence ID" value="OLY43204.1"/>
    <property type="molecule type" value="Genomic_DNA"/>
</dbReference>
<evidence type="ECO:0000256" key="13">
    <source>
        <dbReference type="SAM" id="Phobius"/>
    </source>
</evidence>
<keyword evidence="8" id="KW-0067">ATP-binding</keyword>
<dbReference type="CDD" id="cd00082">
    <property type="entry name" value="HisKA"/>
    <property type="match status" value="1"/>
</dbReference>
<dbReference type="InterPro" id="IPR003594">
    <property type="entry name" value="HATPase_dom"/>
</dbReference>
<evidence type="ECO:0000256" key="9">
    <source>
        <dbReference type="ARBA" id="ARBA00023012"/>
    </source>
</evidence>
<proteinExistence type="predicted"/>
<keyword evidence="13" id="KW-1133">Transmembrane helix</keyword>
<sequence>MAHLDALDAPTGTFVDSKPSQKKRKAGSAHVDLLSGPAYKRLLTIEPWLRRAIPLIILIFLVLLAATRLVQLYEWRQTIDTTTRSAIMLATGHIGSSVDRAVYSKEQDEPNSGSISNNDLQNILIDFRTQGLIASSARIAIVDETGTVVAASGMETLINHPLSDSVGDAQALFVLGRSAGVMEVKIDGKASLASFDQAAQGKFGVFVGEESEQIYLEWRKTVSINITIFAGTVGVILAILYAYYAQAARVRDTDLISEKIQNRIDMAMMRGRCGLWDWNMASGRVYWSRSMYEMLGFKPKDALLSISEITSIINPADADLYELARDLMSGEKDHIDINLPMRHADGHYVWMRIRAEVAQEEEAHLVGISFDISEQHQFAEQTAQADLRIRDAIENISESFVLWDSEGRLVMSNSKFREYASLPDHMLQPGVQRATVEAMAKPAINEMSVEHDDTGNFTSIRQMADGSWLKINERRTQDGGLVSVGTDISELKQQQKSLEDSERRLYSFIQELKLARQSAQQRATEVEKLNESLQSEKERAESANKAKSEFLANMSHELRTPLNAIIGFSEMMIQGTFGPLGSERYAEYMNDIHNSGTHLLTLINDILDMSKIEAGRFTLSSENADLEPIISETLRTLTPQAQEKNITVTADITPKLHGDIDRRAIHQVFLNILSNAVKFTPSGGHIDVKGYQKDDKLVFVFADTGVGIPESAIAKLCQPFEQVENQFTKTHAGSGLGLAISRSLVELHGGALDIASKEGKGTTVTITLPITQKH</sequence>
<comment type="catalytic activity">
    <reaction evidence="1">
        <text>ATP + protein L-histidine = ADP + protein N-phospho-L-histidine.</text>
        <dbReference type="EC" id="2.7.13.3"/>
    </reaction>
</comment>
<evidence type="ECO:0000256" key="7">
    <source>
        <dbReference type="ARBA" id="ARBA00022777"/>
    </source>
</evidence>
<evidence type="ECO:0000256" key="10">
    <source>
        <dbReference type="ARBA" id="ARBA00023136"/>
    </source>
</evidence>
<evidence type="ECO:0000313" key="15">
    <source>
        <dbReference type="EMBL" id="OLY43204.1"/>
    </source>
</evidence>
<evidence type="ECO:0000256" key="4">
    <source>
        <dbReference type="ARBA" id="ARBA00022553"/>
    </source>
</evidence>
<evidence type="ECO:0000256" key="2">
    <source>
        <dbReference type="ARBA" id="ARBA00004370"/>
    </source>
</evidence>
<comment type="subcellular location">
    <subcellularLocation>
        <location evidence="2">Membrane</location>
    </subcellularLocation>
</comment>
<dbReference type="Gene3D" id="3.30.450.20">
    <property type="entry name" value="PAS domain"/>
    <property type="match status" value="2"/>
</dbReference>
<feature type="domain" description="Histidine kinase" evidence="14">
    <location>
        <begin position="553"/>
        <end position="772"/>
    </location>
</feature>
<keyword evidence="5 15" id="KW-0808">Transferase</keyword>
<dbReference type="AlphaFoldDB" id="A0A1R0F897"/>
<dbReference type="SUPFAM" id="SSF55785">
    <property type="entry name" value="PYP-like sensor domain (PAS domain)"/>
    <property type="match status" value="2"/>
</dbReference>
<dbReference type="PRINTS" id="PR00344">
    <property type="entry name" value="BCTRLSENSOR"/>
</dbReference>
<dbReference type="GO" id="GO:0016020">
    <property type="term" value="C:membrane"/>
    <property type="evidence" value="ECO:0007669"/>
    <property type="project" value="UniProtKB-SubCell"/>
</dbReference>
<feature type="transmembrane region" description="Helical" evidence="13">
    <location>
        <begin position="222"/>
        <end position="244"/>
    </location>
</feature>
<dbReference type="FunFam" id="3.30.565.10:FF:000006">
    <property type="entry name" value="Sensor histidine kinase WalK"/>
    <property type="match status" value="1"/>
</dbReference>
<dbReference type="EC" id="2.7.13.3" evidence="3"/>
<dbReference type="CDD" id="cd16922">
    <property type="entry name" value="HATPase_EvgS-ArcB-TorS-like"/>
    <property type="match status" value="1"/>
</dbReference>
<evidence type="ECO:0000256" key="6">
    <source>
        <dbReference type="ARBA" id="ARBA00022741"/>
    </source>
</evidence>
<reference evidence="15 16" key="1">
    <citation type="submission" date="2016-12" db="EMBL/GenBank/DDBJ databases">
        <title>Comparative genomics of Bartonella apis.</title>
        <authorList>
            <person name="Engel P."/>
        </authorList>
    </citation>
    <scope>NUCLEOTIDE SEQUENCE [LARGE SCALE GENOMIC DNA]</scope>
    <source>
        <strain evidence="15 16">PEB0149</strain>
    </source>
</reference>
<evidence type="ECO:0000256" key="12">
    <source>
        <dbReference type="SAM" id="MobiDB-lite"/>
    </source>
</evidence>
<dbReference type="Pfam" id="PF00512">
    <property type="entry name" value="HisKA"/>
    <property type="match status" value="1"/>
</dbReference>
<dbReference type="InterPro" id="IPR050736">
    <property type="entry name" value="Sensor_HK_Regulatory"/>
</dbReference>
<dbReference type="InterPro" id="IPR036097">
    <property type="entry name" value="HisK_dim/P_sf"/>
</dbReference>
<organism evidence="15 16">
    <name type="scientific">Bartonella apis</name>
    <dbReference type="NCBI Taxonomy" id="1686310"/>
    <lineage>
        <taxon>Bacteria</taxon>
        <taxon>Pseudomonadati</taxon>
        <taxon>Pseudomonadota</taxon>
        <taxon>Alphaproteobacteria</taxon>
        <taxon>Hyphomicrobiales</taxon>
        <taxon>Bartonellaceae</taxon>
        <taxon>Bartonella</taxon>
    </lineage>
</organism>
<keyword evidence="10 13" id="KW-0472">Membrane</keyword>
<dbReference type="OrthoDB" id="9801651at2"/>